<reference evidence="1" key="1">
    <citation type="submission" date="2022-10" db="EMBL/GenBank/DDBJ databases">
        <title>Algoriphagus sp. a novel bacteria isolate from halophytes salicornia europaea.</title>
        <authorList>
            <person name="Peng Y."/>
            <person name="Jiang L."/>
            <person name="Lee J."/>
        </authorList>
    </citation>
    <scope>NUCLEOTIDE SEQUENCE</scope>
    <source>
        <strain evidence="1">TR-M5</strain>
    </source>
</reference>
<sequence>MKKFLWILGVIIIVGVAGTFALERYLAETLRSRINANADRQYDVLFEDIEIHLLRQSIEMREISLHPLKEGMSTSINGNMHSLELADVRMLKFLMGDVIEVGQLSMERPSFVLVHQDSVEKKPGNFSNAFQNLFGDLVSRGVIRNFSLRDGSAELFNQSDTLRKFGSFDGLSITAKNLTTDSALVNHAIPFKLESIETRMSNLEVNLNPEQTFRIEELVLDSKADAFDITGLSLRFEDSAVEASKRAEYQLDIIEVEVKNVRIERLNARSTVYGNWSIFAGLATIDSLVLHDVRNKNKQRPPDEPEKPMFEGMVEKIPFPLELDTVRLTNSLITYSEIPPGKSQPYDLNFERLSAEITNISSLDSLQHGEMLIYGEAVLNGFAQMSMDVTVPYTNDEFSLKGKVGSFNLQELNAIIGHISNVEITSGEVKNLEISMNANQYASSNSMRFDYSDLHLDLLDDAAQKKKLMSLVANILTSTDNLPEKGNYKRAEFQTERNKYRGVFNLIWNSVREGLLEIVPGDFAQLIMSEKDPPDDGKRR</sequence>
<organism evidence="1 2">
    <name type="scientific">Algoriphagus halophytocola</name>
    <dbReference type="NCBI Taxonomy" id="2991499"/>
    <lineage>
        <taxon>Bacteria</taxon>
        <taxon>Pseudomonadati</taxon>
        <taxon>Bacteroidota</taxon>
        <taxon>Cytophagia</taxon>
        <taxon>Cytophagales</taxon>
        <taxon>Cyclobacteriaceae</taxon>
        <taxon>Algoriphagus</taxon>
    </lineage>
</organism>
<protein>
    <submittedName>
        <fullName evidence="1">DUF748 domain-containing protein</fullName>
    </submittedName>
</protein>
<name>A0ABY6MK36_9BACT</name>
<keyword evidence="2" id="KW-1185">Reference proteome</keyword>
<evidence type="ECO:0000313" key="2">
    <source>
        <dbReference type="Proteomes" id="UP001163156"/>
    </source>
</evidence>
<dbReference type="RefSeq" id="WP_264810862.1">
    <property type="nucleotide sequence ID" value="NZ_CP110226.1"/>
</dbReference>
<dbReference type="Proteomes" id="UP001163156">
    <property type="component" value="Chromosome"/>
</dbReference>
<accession>A0ABY6MK36</accession>
<gene>
    <name evidence="1" type="ORF">OM944_06495</name>
</gene>
<proteinExistence type="predicted"/>
<evidence type="ECO:0000313" key="1">
    <source>
        <dbReference type="EMBL" id="UZD24143.1"/>
    </source>
</evidence>
<dbReference type="EMBL" id="CP110226">
    <property type="protein sequence ID" value="UZD24143.1"/>
    <property type="molecule type" value="Genomic_DNA"/>
</dbReference>